<evidence type="ECO:0000313" key="3">
    <source>
        <dbReference type="EMBL" id="RXK55222.1"/>
    </source>
</evidence>
<sequence length="220" mass="23020">MKNYLKHTCLAMVALIGLSQVVRADTTFGENPVQDYWNPVSPNGTHVYAQSFVAQASGDVSVLGTWLNTLDYDASTTLKFQILGSLSGNPVLGPTISTVYASTAAIGSMSGPTSYYSGAATSYTSLVAGQTYWFAINAIGGGGNGRYQASSANDDLQDGGSFWYSNSSGSYFDGQNNQPGMAFKVTVSDSSSVPDAGSTVLLLLSGFVGLVAVRRKLAVR</sequence>
<evidence type="ECO:0000256" key="1">
    <source>
        <dbReference type="SAM" id="SignalP"/>
    </source>
</evidence>
<keyword evidence="1" id="KW-0732">Signal</keyword>
<name>A0A4Q1C8S4_9BACT</name>
<dbReference type="RefSeq" id="WP_129046588.1">
    <property type="nucleotide sequence ID" value="NZ_SDHX01000001.1"/>
</dbReference>
<reference evidence="3 4" key="1">
    <citation type="submission" date="2019-01" db="EMBL/GenBank/DDBJ databases">
        <title>Lacunisphaera sp. strain TWA-58.</title>
        <authorList>
            <person name="Chen W.-M."/>
        </authorList>
    </citation>
    <scope>NUCLEOTIDE SEQUENCE [LARGE SCALE GENOMIC DNA]</scope>
    <source>
        <strain evidence="3 4">TWA-58</strain>
    </source>
</reference>
<accession>A0A4Q1C8S4</accession>
<dbReference type="InterPro" id="IPR022288">
    <property type="entry name" value="VPDSG_CTERM"/>
</dbReference>
<dbReference type="AlphaFoldDB" id="A0A4Q1C8S4"/>
<gene>
    <name evidence="3" type="ORF">ESB00_04820</name>
</gene>
<feature type="chain" id="PRO_5020963178" evidence="1">
    <location>
        <begin position="25"/>
        <end position="220"/>
    </location>
</feature>
<dbReference type="EMBL" id="SDHX01000001">
    <property type="protein sequence ID" value="RXK55222.1"/>
    <property type="molecule type" value="Genomic_DNA"/>
</dbReference>
<feature type="domain" description="VPDSG-CTERM protein sorting" evidence="2">
    <location>
        <begin position="192"/>
        <end position="217"/>
    </location>
</feature>
<proteinExistence type="predicted"/>
<organism evidence="3 4">
    <name type="scientific">Oleiharenicola lentus</name>
    <dbReference type="NCBI Taxonomy" id="2508720"/>
    <lineage>
        <taxon>Bacteria</taxon>
        <taxon>Pseudomonadati</taxon>
        <taxon>Verrucomicrobiota</taxon>
        <taxon>Opitutia</taxon>
        <taxon>Opitutales</taxon>
        <taxon>Opitutaceae</taxon>
        <taxon>Oleiharenicola</taxon>
    </lineage>
</organism>
<protein>
    <submittedName>
        <fullName evidence="3">VPDSG-CTERM sorting domain-containing protein</fullName>
    </submittedName>
</protein>
<evidence type="ECO:0000313" key="4">
    <source>
        <dbReference type="Proteomes" id="UP000290218"/>
    </source>
</evidence>
<dbReference type="Pfam" id="PF18205">
    <property type="entry name" value="VPDSG-CTERM"/>
    <property type="match status" value="1"/>
</dbReference>
<comment type="caution">
    <text evidence="3">The sequence shown here is derived from an EMBL/GenBank/DDBJ whole genome shotgun (WGS) entry which is preliminary data.</text>
</comment>
<keyword evidence="4" id="KW-1185">Reference proteome</keyword>
<evidence type="ECO:0000259" key="2">
    <source>
        <dbReference type="Pfam" id="PF18205"/>
    </source>
</evidence>
<feature type="signal peptide" evidence="1">
    <location>
        <begin position="1"/>
        <end position="24"/>
    </location>
</feature>
<dbReference type="Proteomes" id="UP000290218">
    <property type="component" value="Unassembled WGS sequence"/>
</dbReference>
<dbReference type="OrthoDB" id="9907423at2"/>
<dbReference type="NCBIfam" id="TIGR03778">
    <property type="entry name" value="VPDSG_CTERM"/>
    <property type="match status" value="1"/>
</dbReference>